<sequence>MLGAMLNNQTDLTSWKELASMAVELNQLRHALMCYERAVKLDRKNFSLYCTIFQLNASLGRMNKVLLAQIKAVQELMLSTDLQLEKYLQFAEFVYNKCCAEKKTREKLKCLKCYVIRAHSAGVDCSEKIADYLQQLSEEHQDEELILATCAFTPIEIFSHGQHVEVTSSNFRSLRIDKVQTPSDYPPIYLMQVVVAWLELKDFDRAKVYYLS</sequence>
<gene>
    <name evidence="2" type="ORF">TTRE_0000979101</name>
</gene>
<dbReference type="Proteomes" id="UP000030665">
    <property type="component" value="Unassembled WGS sequence"/>
</dbReference>
<proteinExistence type="predicted"/>
<evidence type="ECO:0000256" key="1">
    <source>
        <dbReference type="PROSITE-ProRule" id="PRU00339"/>
    </source>
</evidence>
<feature type="repeat" description="TPR" evidence="1">
    <location>
        <begin position="12"/>
        <end position="45"/>
    </location>
</feature>
<accession>A0A077ZLX0</accession>
<dbReference type="OrthoDB" id="10256606at2759"/>
<dbReference type="Gene3D" id="1.25.40.10">
    <property type="entry name" value="Tetratricopeptide repeat domain"/>
    <property type="match status" value="1"/>
</dbReference>
<keyword evidence="1" id="KW-0802">TPR repeat</keyword>
<dbReference type="SUPFAM" id="SSF48452">
    <property type="entry name" value="TPR-like"/>
    <property type="match status" value="1"/>
</dbReference>
<dbReference type="InterPro" id="IPR011990">
    <property type="entry name" value="TPR-like_helical_dom_sf"/>
</dbReference>
<evidence type="ECO:0000313" key="2">
    <source>
        <dbReference type="EMBL" id="CDW61336.1"/>
    </source>
</evidence>
<reference evidence="2" key="2">
    <citation type="submission" date="2014-03" db="EMBL/GenBank/DDBJ databases">
        <title>The whipworm genome and dual-species transcriptomics of an intimate host-pathogen interaction.</title>
        <authorList>
            <person name="Foth B.J."/>
            <person name="Tsai I.J."/>
            <person name="Reid A.J."/>
            <person name="Bancroft A.J."/>
            <person name="Nichol S."/>
            <person name="Tracey A."/>
            <person name="Holroyd N."/>
            <person name="Cotton J.A."/>
            <person name="Stanley E.J."/>
            <person name="Zarowiecki M."/>
            <person name="Liu J.Z."/>
            <person name="Huckvale T."/>
            <person name="Cooper P.J."/>
            <person name="Grencis R.K."/>
            <person name="Berriman M."/>
        </authorList>
    </citation>
    <scope>NUCLEOTIDE SEQUENCE [LARGE SCALE GENOMIC DNA]</scope>
</reference>
<dbReference type="AlphaFoldDB" id="A0A077ZLX0"/>
<dbReference type="PROSITE" id="PS50005">
    <property type="entry name" value="TPR"/>
    <property type="match status" value="1"/>
</dbReference>
<dbReference type="EMBL" id="HG808921">
    <property type="protein sequence ID" value="CDW61336.1"/>
    <property type="molecule type" value="Genomic_DNA"/>
</dbReference>
<name>A0A077ZLX0_TRITR</name>
<protein>
    <submittedName>
        <fullName evidence="2">Uncharacterized protein</fullName>
    </submittedName>
</protein>
<reference evidence="2" key="1">
    <citation type="submission" date="2014-01" db="EMBL/GenBank/DDBJ databases">
        <authorList>
            <person name="Aslett M."/>
        </authorList>
    </citation>
    <scope>NUCLEOTIDE SEQUENCE</scope>
</reference>
<evidence type="ECO:0000313" key="3">
    <source>
        <dbReference type="Proteomes" id="UP000030665"/>
    </source>
</evidence>
<organism evidence="2 3">
    <name type="scientific">Trichuris trichiura</name>
    <name type="common">Whipworm</name>
    <name type="synonym">Trichocephalus trichiurus</name>
    <dbReference type="NCBI Taxonomy" id="36087"/>
    <lineage>
        <taxon>Eukaryota</taxon>
        <taxon>Metazoa</taxon>
        <taxon>Ecdysozoa</taxon>
        <taxon>Nematoda</taxon>
        <taxon>Enoplea</taxon>
        <taxon>Dorylaimia</taxon>
        <taxon>Trichinellida</taxon>
        <taxon>Trichuridae</taxon>
        <taxon>Trichuris</taxon>
    </lineage>
</organism>
<keyword evidence="3" id="KW-1185">Reference proteome</keyword>
<dbReference type="InterPro" id="IPR019734">
    <property type="entry name" value="TPR_rpt"/>
</dbReference>